<comment type="caution">
    <text evidence="1">The sequence shown here is derived from an EMBL/GenBank/DDBJ whole genome shotgun (WGS) entry which is preliminary data.</text>
</comment>
<reference evidence="2" key="1">
    <citation type="journal article" date="2023" name="Mol. Phylogenet. Evol.">
        <title>Genome-scale phylogeny and comparative genomics of the fungal order Sordariales.</title>
        <authorList>
            <person name="Hensen N."/>
            <person name="Bonometti L."/>
            <person name="Westerberg I."/>
            <person name="Brannstrom I.O."/>
            <person name="Guillou S."/>
            <person name="Cros-Aarteil S."/>
            <person name="Calhoun S."/>
            <person name="Haridas S."/>
            <person name="Kuo A."/>
            <person name="Mondo S."/>
            <person name="Pangilinan J."/>
            <person name="Riley R."/>
            <person name="LaButti K."/>
            <person name="Andreopoulos B."/>
            <person name="Lipzen A."/>
            <person name="Chen C."/>
            <person name="Yan M."/>
            <person name="Daum C."/>
            <person name="Ng V."/>
            <person name="Clum A."/>
            <person name="Steindorff A."/>
            <person name="Ohm R.A."/>
            <person name="Martin F."/>
            <person name="Silar P."/>
            <person name="Natvig D.O."/>
            <person name="Lalanne C."/>
            <person name="Gautier V."/>
            <person name="Ament-Velasquez S.L."/>
            <person name="Kruys A."/>
            <person name="Hutchinson M.I."/>
            <person name="Powell A.J."/>
            <person name="Barry K."/>
            <person name="Miller A.N."/>
            <person name="Grigoriev I.V."/>
            <person name="Debuchy R."/>
            <person name="Gladieux P."/>
            <person name="Hiltunen Thoren M."/>
            <person name="Johannesson H."/>
        </authorList>
    </citation>
    <scope>NUCLEOTIDE SEQUENCE [LARGE SCALE GENOMIC DNA]</scope>
    <source>
        <strain evidence="2">CBS 284.82</strain>
    </source>
</reference>
<evidence type="ECO:0008006" key="3">
    <source>
        <dbReference type="Google" id="ProtNLM"/>
    </source>
</evidence>
<accession>A0AAN6PPL7</accession>
<protein>
    <recommendedName>
        <fullName evidence="3">EthD domain-containing protein</fullName>
    </recommendedName>
</protein>
<organism evidence="1 2">
    <name type="scientific">Parachaetomium inaequale</name>
    <dbReference type="NCBI Taxonomy" id="2588326"/>
    <lineage>
        <taxon>Eukaryota</taxon>
        <taxon>Fungi</taxon>
        <taxon>Dikarya</taxon>
        <taxon>Ascomycota</taxon>
        <taxon>Pezizomycotina</taxon>
        <taxon>Sordariomycetes</taxon>
        <taxon>Sordariomycetidae</taxon>
        <taxon>Sordariales</taxon>
        <taxon>Chaetomiaceae</taxon>
        <taxon>Parachaetomium</taxon>
    </lineage>
</organism>
<sequence length="180" mass="19676">MARPGIIIVTSRPTAADFTADDLNKWYLKKHIPDVLATDGVQAALWCQLTALAGQVDEQAPPAPYLAVYYLPDLDWLHKEKCGFWKLPMELDAEDGRKGLKIFDVAEFSTASWELDAGLQLTGPTPRWPVTPGGDEEAIASSITGAEILGYTVLLQFGDTRIKGLQNGGSYPVFGNGYFE</sequence>
<keyword evidence="2" id="KW-1185">Reference proteome</keyword>
<name>A0AAN6PPL7_9PEZI</name>
<evidence type="ECO:0000313" key="2">
    <source>
        <dbReference type="Proteomes" id="UP001303115"/>
    </source>
</evidence>
<evidence type="ECO:0000313" key="1">
    <source>
        <dbReference type="EMBL" id="KAK4043905.1"/>
    </source>
</evidence>
<gene>
    <name evidence="1" type="ORF">C8A01DRAFT_32003</name>
</gene>
<dbReference type="AlphaFoldDB" id="A0AAN6PPL7"/>
<dbReference type="EMBL" id="MU854323">
    <property type="protein sequence ID" value="KAK4043905.1"/>
    <property type="molecule type" value="Genomic_DNA"/>
</dbReference>
<dbReference type="Proteomes" id="UP001303115">
    <property type="component" value="Unassembled WGS sequence"/>
</dbReference>
<proteinExistence type="predicted"/>